<dbReference type="EMBL" id="CAJNNW010032180">
    <property type="protein sequence ID" value="CAE8711588.1"/>
    <property type="molecule type" value="Genomic_DNA"/>
</dbReference>
<reference evidence="3" key="1">
    <citation type="submission" date="2021-02" db="EMBL/GenBank/DDBJ databases">
        <authorList>
            <person name="Dougan E. K."/>
            <person name="Rhodes N."/>
            <person name="Thang M."/>
            <person name="Chan C."/>
        </authorList>
    </citation>
    <scope>NUCLEOTIDE SEQUENCE</scope>
</reference>
<comment type="caution">
    <text evidence="3">The sequence shown here is derived from an EMBL/GenBank/DDBJ whole genome shotgun (WGS) entry which is preliminary data.</text>
</comment>
<feature type="transmembrane region" description="Helical" evidence="2">
    <location>
        <begin position="68"/>
        <end position="90"/>
    </location>
</feature>
<organism evidence="3 4">
    <name type="scientific">Polarella glacialis</name>
    <name type="common">Dinoflagellate</name>
    <dbReference type="NCBI Taxonomy" id="89957"/>
    <lineage>
        <taxon>Eukaryota</taxon>
        <taxon>Sar</taxon>
        <taxon>Alveolata</taxon>
        <taxon>Dinophyceae</taxon>
        <taxon>Suessiales</taxon>
        <taxon>Suessiaceae</taxon>
        <taxon>Polarella</taxon>
    </lineage>
</organism>
<keyword evidence="2" id="KW-0472">Membrane</keyword>
<sequence>MFYICKACDNGCTGCTRVSGQLCAPVCKAIDRPLGGYVLMTWLFNLPIALLAALALRNAGVRSCEAQPLAFFCAADVALGLVHAGFAVYFQQRLVRSLQSDAAEGSQNLDAKALMRRAWDLMLYDWGFCIYLCVFVVSFGLNITASGWGSACDVDTSLPLLAALLMLIFSAAAVLFCLLWYWALACDDCCGLFGSKPMSTGQVGQASYQQNKGMRRFVLGKQMGYEPSQASQRYAPAMQPTVIGQPVPIRGTASGYPLSPVQGHPVDVNGQVAAPPKIQAMNGPFSAPAQPPCVPPPQSPPPPSAGDKAVHAAAQAAGIGLTLAGQGLQSAASWLDAKAKARASSGRT</sequence>
<gene>
    <name evidence="3" type="ORF">PGLA2088_LOCUS36553</name>
</gene>
<feature type="transmembrane region" description="Helical" evidence="2">
    <location>
        <begin position="123"/>
        <end position="148"/>
    </location>
</feature>
<keyword evidence="2" id="KW-0812">Transmembrane</keyword>
<dbReference type="AlphaFoldDB" id="A0A813KTN8"/>
<feature type="region of interest" description="Disordered" evidence="1">
    <location>
        <begin position="278"/>
        <end position="311"/>
    </location>
</feature>
<feature type="compositionally biased region" description="Pro residues" evidence="1">
    <location>
        <begin position="289"/>
        <end position="304"/>
    </location>
</feature>
<evidence type="ECO:0000256" key="1">
    <source>
        <dbReference type="SAM" id="MobiDB-lite"/>
    </source>
</evidence>
<feature type="transmembrane region" description="Helical" evidence="2">
    <location>
        <begin position="160"/>
        <end position="183"/>
    </location>
</feature>
<evidence type="ECO:0000256" key="2">
    <source>
        <dbReference type="SAM" id="Phobius"/>
    </source>
</evidence>
<proteinExistence type="predicted"/>
<evidence type="ECO:0000313" key="4">
    <source>
        <dbReference type="Proteomes" id="UP000626109"/>
    </source>
</evidence>
<dbReference type="Proteomes" id="UP000626109">
    <property type="component" value="Unassembled WGS sequence"/>
</dbReference>
<keyword evidence="2" id="KW-1133">Transmembrane helix</keyword>
<name>A0A813KTN8_POLGL</name>
<evidence type="ECO:0000313" key="3">
    <source>
        <dbReference type="EMBL" id="CAE8711588.1"/>
    </source>
</evidence>
<accession>A0A813KTN8</accession>
<feature type="transmembrane region" description="Helical" evidence="2">
    <location>
        <begin position="34"/>
        <end position="56"/>
    </location>
</feature>
<protein>
    <submittedName>
        <fullName evidence="3">Uncharacterized protein</fullName>
    </submittedName>
</protein>